<sequence length="197" mass="23153">MGLDSRLMDEYERELVDLSNIVDVNELDDYKITIGSNKSMEIYHNTSDLRKAIGYTYLASSYLRLFKESAENYTKKGNFLKEKFSDFYSFEGNWRCLEIVPLFKSTLYVILYASCKNTNGESLKGFLYKTHLKYTGLKSYLMFLKCMESLHINNKDLLNLMYAPMFKHQLKGIGDLMVMDHMKGNYALKMWKFGRIF</sequence>
<reference evidence="2" key="1">
    <citation type="submission" date="2023-04" db="EMBL/GenBank/DDBJ databases">
        <authorList>
            <person name="Vijverberg K."/>
            <person name="Xiong W."/>
            <person name="Schranz E."/>
        </authorList>
    </citation>
    <scope>NUCLEOTIDE SEQUENCE</scope>
</reference>
<proteinExistence type="predicted"/>
<dbReference type="EMBL" id="OX465084">
    <property type="protein sequence ID" value="CAI9299571.1"/>
    <property type="molecule type" value="Genomic_DNA"/>
</dbReference>
<evidence type="ECO:0000313" key="3">
    <source>
        <dbReference type="Proteomes" id="UP001177003"/>
    </source>
</evidence>
<evidence type="ECO:0000313" key="2">
    <source>
        <dbReference type="EMBL" id="CAI9299571.1"/>
    </source>
</evidence>
<accession>A0AA35ZVK4</accession>
<dbReference type="InterPro" id="IPR004902">
    <property type="entry name" value="Rhabdo_ncap_2"/>
</dbReference>
<gene>
    <name evidence="2" type="ORF">LSALG_LOCUS38272</name>
</gene>
<dbReference type="Proteomes" id="UP001177003">
    <property type="component" value="Chromosome 8"/>
</dbReference>
<dbReference type="Pfam" id="PF03216">
    <property type="entry name" value="Rhabdo_ncap_2"/>
    <property type="match status" value="1"/>
</dbReference>
<dbReference type="AlphaFoldDB" id="A0AA35ZVK4"/>
<evidence type="ECO:0000256" key="1">
    <source>
        <dbReference type="ARBA" id="ARBA00004328"/>
    </source>
</evidence>
<comment type="subcellular location">
    <subcellularLocation>
        <location evidence="1">Virion</location>
    </subcellularLocation>
</comment>
<protein>
    <submittedName>
        <fullName evidence="2">Uncharacterized protein</fullName>
    </submittedName>
</protein>
<keyword evidence="3" id="KW-1185">Reference proteome</keyword>
<name>A0AA35ZVK4_LACSI</name>
<organism evidence="2 3">
    <name type="scientific">Lactuca saligna</name>
    <name type="common">Willowleaf lettuce</name>
    <dbReference type="NCBI Taxonomy" id="75948"/>
    <lineage>
        <taxon>Eukaryota</taxon>
        <taxon>Viridiplantae</taxon>
        <taxon>Streptophyta</taxon>
        <taxon>Embryophyta</taxon>
        <taxon>Tracheophyta</taxon>
        <taxon>Spermatophyta</taxon>
        <taxon>Magnoliopsida</taxon>
        <taxon>eudicotyledons</taxon>
        <taxon>Gunneridae</taxon>
        <taxon>Pentapetalae</taxon>
        <taxon>asterids</taxon>
        <taxon>campanulids</taxon>
        <taxon>Asterales</taxon>
        <taxon>Asteraceae</taxon>
        <taxon>Cichorioideae</taxon>
        <taxon>Cichorieae</taxon>
        <taxon>Lactucinae</taxon>
        <taxon>Lactuca</taxon>
    </lineage>
</organism>